<name>A0A166DTX1_9AGAM</name>
<feature type="transmembrane region" description="Helical" evidence="7">
    <location>
        <begin position="393"/>
        <end position="413"/>
    </location>
</feature>
<dbReference type="EMBL" id="KV417609">
    <property type="protein sequence ID" value="KZP15064.1"/>
    <property type="molecule type" value="Genomic_DNA"/>
</dbReference>
<feature type="region of interest" description="Disordered" evidence="6">
    <location>
        <begin position="550"/>
        <end position="576"/>
    </location>
</feature>
<dbReference type="GO" id="GO:0022857">
    <property type="term" value="F:transmembrane transporter activity"/>
    <property type="evidence" value="ECO:0007669"/>
    <property type="project" value="InterPro"/>
</dbReference>
<proteinExistence type="predicted"/>
<dbReference type="Gene3D" id="1.20.1720.10">
    <property type="entry name" value="Multidrug resistance protein D"/>
    <property type="match status" value="1"/>
</dbReference>
<comment type="subcellular location">
    <subcellularLocation>
        <location evidence="1">Membrane</location>
        <topology evidence="1">Multi-pass membrane protein</topology>
    </subcellularLocation>
</comment>
<evidence type="ECO:0000256" key="3">
    <source>
        <dbReference type="ARBA" id="ARBA00022692"/>
    </source>
</evidence>
<evidence type="ECO:0000256" key="4">
    <source>
        <dbReference type="ARBA" id="ARBA00022989"/>
    </source>
</evidence>
<dbReference type="Gene3D" id="1.20.1250.20">
    <property type="entry name" value="MFS general substrate transporter like domains"/>
    <property type="match status" value="1"/>
</dbReference>
<organism evidence="9 10">
    <name type="scientific">Athelia psychrophila</name>
    <dbReference type="NCBI Taxonomy" id="1759441"/>
    <lineage>
        <taxon>Eukaryota</taxon>
        <taxon>Fungi</taxon>
        <taxon>Dikarya</taxon>
        <taxon>Basidiomycota</taxon>
        <taxon>Agaricomycotina</taxon>
        <taxon>Agaricomycetes</taxon>
        <taxon>Agaricomycetidae</taxon>
        <taxon>Atheliales</taxon>
        <taxon>Atheliaceae</taxon>
        <taxon>Athelia</taxon>
    </lineage>
</organism>
<accession>A0A166DTX1</accession>
<feature type="transmembrane region" description="Helical" evidence="7">
    <location>
        <begin position="505"/>
        <end position="525"/>
    </location>
</feature>
<feature type="transmembrane region" description="Helical" evidence="7">
    <location>
        <begin position="47"/>
        <end position="65"/>
    </location>
</feature>
<evidence type="ECO:0000259" key="8">
    <source>
        <dbReference type="PROSITE" id="PS50850"/>
    </source>
</evidence>
<keyword evidence="5 7" id="KW-0472">Membrane</keyword>
<feature type="transmembrane region" description="Helical" evidence="7">
    <location>
        <begin position="77"/>
        <end position="97"/>
    </location>
</feature>
<dbReference type="OrthoDB" id="5086884at2759"/>
<feature type="transmembrane region" description="Helical" evidence="7">
    <location>
        <begin position="232"/>
        <end position="250"/>
    </location>
</feature>
<feature type="domain" description="Major facilitator superfamily (MFS) profile" evidence="8">
    <location>
        <begin position="1"/>
        <end position="535"/>
    </location>
</feature>
<dbReference type="Proteomes" id="UP000076532">
    <property type="component" value="Unassembled WGS sequence"/>
</dbReference>
<evidence type="ECO:0000313" key="10">
    <source>
        <dbReference type="Proteomes" id="UP000076532"/>
    </source>
</evidence>
<dbReference type="PANTHER" id="PTHR42718:SF9">
    <property type="entry name" value="MAJOR FACILITATOR SUPERFAMILY MULTIDRUG TRANSPORTER MFSC"/>
    <property type="match status" value="1"/>
</dbReference>
<gene>
    <name evidence="9" type="ORF">FIBSPDRAFT_96413</name>
</gene>
<keyword evidence="3 7" id="KW-0812">Transmembrane</keyword>
<evidence type="ECO:0000256" key="2">
    <source>
        <dbReference type="ARBA" id="ARBA00022448"/>
    </source>
</evidence>
<feature type="transmembrane region" description="Helical" evidence="7">
    <location>
        <begin position="135"/>
        <end position="157"/>
    </location>
</feature>
<keyword evidence="10" id="KW-1185">Reference proteome</keyword>
<keyword evidence="4 7" id="KW-1133">Transmembrane helix</keyword>
<evidence type="ECO:0000256" key="7">
    <source>
        <dbReference type="SAM" id="Phobius"/>
    </source>
</evidence>
<dbReference type="AlphaFoldDB" id="A0A166DTX1"/>
<dbReference type="PANTHER" id="PTHR42718">
    <property type="entry name" value="MAJOR FACILITATOR SUPERFAMILY MULTIDRUG TRANSPORTER MFSC"/>
    <property type="match status" value="1"/>
</dbReference>
<evidence type="ECO:0000256" key="5">
    <source>
        <dbReference type="ARBA" id="ARBA00023136"/>
    </source>
</evidence>
<reference evidence="9 10" key="1">
    <citation type="journal article" date="2016" name="Mol. Biol. Evol.">
        <title>Comparative Genomics of Early-Diverging Mushroom-Forming Fungi Provides Insights into the Origins of Lignocellulose Decay Capabilities.</title>
        <authorList>
            <person name="Nagy L.G."/>
            <person name="Riley R."/>
            <person name="Tritt A."/>
            <person name="Adam C."/>
            <person name="Daum C."/>
            <person name="Floudas D."/>
            <person name="Sun H."/>
            <person name="Yadav J.S."/>
            <person name="Pangilinan J."/>
            <person name="Larsson K.H."/>
            <person name="Matsuura K."/>
            <person name="Barry K."/>
            <person name="Labutti K."/>
            <person name="Kuo R."/>
            <person name="Ohm R.A."/>
            <person name="Bhattacharya S.S."/>
            <person name="Shirouzu T."/>
            <person name="Yoshinaga Y."/>
            <person name="Martin F.M."/>
            <person name="Grigoriev I.V."/>
            <person name="Hibbett D.S."/>
        </authorList>
    </citation>
    <scope>NUCLEOTIDE SEQUENCE [LARGE SCALE GENOMIC DNA]</scope>
    <source>
        <strain evidence="9 10">CBS 109695</strain>
    </source>
</reference>
<feature type="transmembrane region" description="Helical" evidence="7">
    <location>
        <begin position="328"/>
        <end position="346"/>
    </location>
</feature>
<feature type="transmembrane region" description="Helical" evidence="7">
    <location>
        <begin position="169"/>
        <end position="188"/>
    </location>
</feature>
<keyword evidence="2" id="KW-0813">Transport</keyword>
<feature type="transmembrane region" description="Helical" evidence="7">
    <location>
        <begin position="419"/>
        <end position="445"/>
    </location>
</feature>
<dbReference type="InterPro" id="IPR011701">
    <property type="entry name" value="MFS"/>
</dbReference>
<dbReference type="SUPFAM" id="SSF103473">
    <property type="entry name" value="MFS general substrate transporter"/>
    <property type="match status" value="1"/>
</dbReference>
<evidence type="ECO:0000313" key="9">
    <source>
        <dbReference type="EMBL" id="KZP15064.1"/>
    </source>
</evidence>
<dbReference type="InterPro" id="IPR020846">
    <property type="entry name" value="MFS_dom"/>
</dbReference>
<protein>
    <submittedName>
        <fullName evidence="9">MFS general substrate transporter</fullName>
    </submittedName>
</protein>
<sequence>MYVPSSTLPPQVIFLTSNNPRQISNVTMVSIALPIIGRDLSIPSSRLQWLVSAYSLSSGCFLVFFGRIADLYGCKRVFIAGSAWLMVFSIGLTLVNAEITLDVLRGFQGIGAAATIPSSVGILARSFPPSRLRSFAFATFSAGAPVGAAVGTLVGGVLTQLTSQTWRSVFYFAAGLSAAVLALGLFFIDADQPSEETDRRVDWIGAFLITAGLVLIVFVLSDGEIVGWANPYIITLLIVGVLCMVGFVLWERHLEGFHTAYPEDALISRWTPPPLMKPSIWSRARGRFAVAMVIAFLNWSAFLSWLFWVQLYYQDYLGLTPIQSMVRLLPMWVTGVLCNLAVALFIGRLGLAWIVGAFPCSISPSPIASATFGLEAPHPFPHKRNQTEPLTNTPPTAIGTLLTGTASLLFALINPAAPYWAYGFPAAVFSVFGAEFVFASGLIFVAKVSEGGEQSLAGGLFNVMTQIGTAFGLTISTIVFNRVSARETGASAEEIQAATLSGYKAAQWTAFGFAILAAALAAMFLRGVGIVGHSKQSVAQDEKRALKKELKKEQEAKENAKTETLSVSADVPTPVS</sequence>
<feature type="compositionally biased region" description="Basic and acidic residues" evidence="6">
    <location>
        <begin position="550"/>
        <end position="561"/>
    </location>
</feature>
<dbReference type="PROSITE" id="PS50850">
    <property type="entry name" value="MFS"/>
    <property type="match status" value="1"/>
</dbReference>
<evidence type="ECO:0000256" key="1">
    <source>
        <dbReference type="ARBA" id="ARBA00004141"/>
    </source>
</evidence>
<dbReference type="GO" id="GO:0016020">
    <property type="term" value="C:membrane"/>
    <property type="evidence" value="ECO:0007669"/>
    <property type="project" value="UniProtKB-SubCell"/>
</dbReference>
<dbReference type="InterPro" id="IPR036259">
    <property type="entry name" value="MFS_trans_sf"/>
</dbReference>
<feature type="transmembrane region" description="Helical" evidence="7">
    <location>
        <begin position="288"/>
        <end position="308"/>
    </location>
</feature>
<feature type="transmembrane region" description="Helical" evidence="7">
    <location>
        <begin position="200"/>
        <end position="220"/>
    </location>
</feature>
<evidence type="ECO:0000256" key="6">
    <source>
        <dbReference type="SAM" id="MobiDB-lite"/>
    </source>
</evidence>
<dbReference type="STRING" id="436010.A0A166DTX1"/>
<dbReference type="Pfam" id="PF07690">
    <property type="entry name" value="MFS_1"/>
    <property type="match status" value="2"/>
</dbReference>
<feature type="transmembrane region" description="Helical" evidence="7">
    <location>
        <begin position="457"/>
        <end position="480"/>
    </location>
</feature>